<evidence type="ECO:0000313" key="4">
    <source>
        <dbReference type="EMBL" id="SSY80060.1"/>
    </source>
</evidence>
<proteinExistence type="predicted"/>
<dbReference type="STRING" id="1120980.GCA_000745955_02467"/>
<dbReference type="AlphaFoldDB" id="A0A376BT04"/>
<feature type="domain" description="HTH cro/C1-type" evidence="3">
    <location>
        <begin position="11"/>
        <end position="65"/>
    </location>
</feature>
<dbReference type="Gene3D" id="1.10.260.40">
    <property type="entry name" value="lambda repressor-like DNA-binding domains"/>
    <property type="match status" value="1"/>
</dbReference>
<dbReference type="PANTHER" id="PTHR46797">
    <property type="entry name" value="HTH-TYPE TRANSCRIPTIONAL REGULATOR"/>
    <property type="match status" value="1"/>
</dbReference>
<dbReference type="PANTHER" id="PTHR46797:SF1">
    <property type="entry name" value="METHYLPHOSPHONATE SYNTHASE"/>
    <property type="match status" value="1"/>
</dbReference>
<reference evidence="4 5" key="1">
    <citation type="submission" date="2018-06" db="EMBL/GenBank/DDBJ databases">
        <authorList>
            <consortium name="Pathogen Informatics"/>
            <person name="Doyle S."/>
        </authorList>
    </citation>
    <scope>NUCLEOTIDE SEQUENCE [LARGE SCALE GENOMIC DNA]</scope>
    <source>
        <strain evidence="4 5">NCTC10283</strain>
    </source>
</reference>
<dbReference type="InterPro" id="IPR001387">
    <property type="entry name" value="Cro/C1-type_HTH"/>
</dbReference>
<accession>A0A376BT04</accession>
<dbReference type="SMART" id="SM00530">
    <property type="entry name" value="HTH_XRE"/>
    <property type="match status" value="1"/>
</dbReference>
<dbReference type="RefSeq" id="WP_034295495.1">
    <property type="nucleotide sequence ID" value="NZ_CP091519.2"/>
</dbReference>
<dbReference type="InterPro" id="IPR050807">
    <property type="entry name" value="TransReg_Diox_bact_type"/>
</dbReference>
<dbReference type="GO" id="GO:0003700">
    <property type="term" value="F:DNA-binding transcription factor activity"/>
    <property type="evidence" value="ECO:0007669"/>
    <property type="project" value="TreeGrafter"/>
</dbReference>
<dbReference type="GO" id="GO:0003677">
    <property type="term" value="F:DNA binding"/>
    <property type="evidence" value="ECO:0007669"/>
    <property type="project" value="UniProtKB-KW"/>
</dbReference>
<dbReference type="OrthoDB" id="2986852at2"/>
<feature type="coiled-coil region" evidence="2">
    <location>
        <begin position="105"/>
        <end position="139"/>
    </location>
</feature>
<protein>
    <submittedName>
        <fullName evidence="4">Anaerobic benzoate catabolism transcriptional regulator</fullName>
    </submittedName>
</protein>
<sequence length="139" mass="15786">MKSSDKLRQNIRDIREDKKMTQAEIAEKLGLSETGYAKIERGESKADIDRLQKIADVLGVTLAEIIPFGDENVFVFNDARDNSNNSFSLGNIALSAEIEHLKTLLEAKNEIISSREREIESLKQQIHILEKLMETLDKK</sequence>
<gene>
    <name evidence="4" type="ORF">NCTC10283_01614</name>
</gene>
<keyword evidence="5" id="KW-1185">Reference proteome</keyword>
<dbReference type="SUPFAM" id="SSF47413">
    <property type="entry name" value="lambda repressor-like DNA-binding domains"/>
    <property type="match status" value="1"/>
</dbReference>
<evidence type="ECO:0000259" key="3">
    <source>
        <dbReference type="PROSITE" id="PS50943"/>
    </source>
</evidence>
<name>A0A376BT04_9NEIS</name>
<dbReference type="PROSITE" id="PS50943">
    <property type="entry name" value="HTH_CROC1"/>
    <property type="match status" value="1"/>
</dbReference>
<dbReference type="EMBL" id="UFSO01000003">
    <property type="protein sequence ID" value="SSY80060.1"/>
    <property type="molecule type" value="Genomic_DNA"/>
</dbReference>
<keyword evidence="1" id="KW-0238">DNA-binding</keyword>
<evidence type="ECO:0000256" key="2">
    <source>
        <dbReference type="SAM" id="Coils"/>
    </source>
</evidence>
<dbReference type="CDD" id="cd00093">
    <property type="entry name" value="HTH_XRE"/>
    <property type="match status" value="1"/>
</dbReference>
<dbReference type="Pfam" id="PF01381">
    <property type="entry name" value="HTH_3"/>
    <property type="match status" value="1"/>
</dbReference>
<evidence type="ECO:0000256" key="1">
    <source>
        <dbReference type="ARBA" id="ARBA00023125"/>
    </source>
</evidence>
<dbReference type="InterPro" id="IPR010982">
    <property type="entry name" value="Lambda_DNA-bd_dom_sf"/>
</dbReference>
<keyword evidence="2" id="KW-0175">Coiled coil</keyword>
<dbReference type="GO" id="GO:0005829">
    <property type="term" value="C:cytosol"/>
    <property type="evidence" value="ECO:0007669"/>
    <property type="project" value="TreeGrafter"/>
</dbReference>
<organism evidence="4 5">
    <name type="scientific">Alysiella crassa</name>
    <dbReference type="NCBI Taxonomy" id="153491"/>
    <lineage>
        <taxon>Bacteria</taxon>
        <taxon>Pseudomonadati</taxon>
        <taxon>Pseudomonadota</taxon>
        <taxon>Betaproteobacteria</taxon>
        <taxon>Neisseriales</taxon>
        <taxon>Neisseriaceae</taxon>
        <taxon>Alysiella</taxon>
    </lineage>
</organism>
<evidence type="ECO:0000313" key="5">
    <source>
        <dbReference type="Proteomes" id="UP000254209"/>
    </source>
</evidence>
<dbReference type="Proteomes" id="UP000254209">
    <property type="component" value="Unassembled WGS sequence"/>
</dbReference>